<organism evidence="2 3">
    <name type="scientific">Ganoderma sinense ZZ0214-1</name>
    <dbReference type="NCBI Taxonomy" id="1077348"/>
    <lineage>
        <taxon>Eukaryota</taxon>
        <taxon>Fungi</taxon>
        <taxon>Dikarya</taxon>
        <taxon>Basidiomycota</taxon>
        <taxon>Agaricomycotina</taxon>
        <taxon>Agaricomycetes</taxon>
        <taxon>Polyporales</taxon>
        <taxon>Polyporaceae</taxon>
        <taxon>Ganoderma</taxon>
    </lineage>
</organism>
<proteinExistence type="predicted"/>
<dbReference type="AlphaFoldDB" id="A0A2G8SIC0"/>
<dbReference type="Proteomes" id="UP000230002">
    <property type="component" value="Unassembled WGS sequence"/>
</dbReference>
<protein>
    <submittedName>
        <fullName evidence="2">Uncharacterized protein</fullName>
    </submittedName>
</protein>
<feature type="region of interest" description="Disordered" evidence="1">
    <location>
        <begin position="143"/>
        <end position="167"/>
    </location>
</feature>
<dbReference type="EMBL" id="AYKW01000007">
    <property type="protein sequence ID" value="PIL33525.1"/>
    <property type="molecule type" value="Genomic_DNA"/>
</dbReference>
<reference evidence="2 3" key="1">
    <citation type="journal article" date="2015" name="Sci. Rep.">
        <title>Chromosome-level genome map provides insights into diverse defense mechanisms in the medicinal fungus Ganoderma sinense.</title>
        <authorList>
            <person name="Zhu Y."/>
            <person name="Xu J."/>
            <person name="Sun C."/>
            <person name="Zhou S."/>
            <person name="Xu H."/>
            <person name="Nelson D.R."/>
            <person name="Qian J."/>
            <person name="Song J."/>
            <person name="Luo H."/>
            <person name="Xiang L."/>
            <person name="Li Y."/>
            <person name="Xu Z."/>
            <person name="Ji A."/>
            <person name="Wang L."/>
            <person name="Lu S."/>
            <person name="Hayward A."/>
            <person name="Sun W."/>
            <person name="Li X."/>
            <person name="Schwartz D.C."/>
            <person name="Wang Y."/>
            <person name="Chen S."/>
        </authorList>
    </citation>
    <scope>NUCLEOTIDE SEQUENCE [LARGE SCALE GENOMIC DNA]</scope>
    <source>
        <strain evidence="2 3">ZZ0214-1</strain>
    </source>
</reference>
<name>A0A2G8SIC0_9APHY</name>
<dbReference type="OrthoDB" id="2562239at2759"/>
<keyword evidence="3" id="KW-1185">Reference proteome</keyword>
<evidence type="ECO:0000313" key="2">
    <source>
        <dbReference type="EMBL" id="PIL33525.1"/>
    </source>
</evidence>
<accession>A0A2G8SIC0</accession>
<evidence type="ECO:0000256" key="1">
    <source>
        <dbReference type="SAM" id="MobiDB-lite"/>
    </source>
</evidence>
<evidence type="ECO:0000313" key="3">
    <source>
        <dbReference type="Proteomes" id="UP000230002"/>
    </source>
</evidence>
<comment type="caution">
    <text evidence="2">The sequence shown here is derived from an EMBL/GenBank/DDBJ whole genome shotgun (WGS) entry which is preliminary data.</text>
</comment>
<sequence>MSANSIHPFPAPVGGVPDALDFAPPRSSSLSCMHRLMAPIVIWRMAHPGRSHNTIILTTSLFSTERGGFNSIEHDVVNVLRALLVVSTLGGHVLAHHKLTPPHVRKAQKQTQEAGSCTALTPRATAGGEGEGEGMYEVELDVDRDGASSSSRTYEGGPDVEFADTRSTTFQIRVRESSNCDAPKI</sequence>
<gene>
    <name evidence="2" type="ORF">GSI_04148</name>
</gene>